<feature type="compositionally biased region" description="Basic and acidic residues" evidence="1">
    <location>
        <begin position="347"/>
        <end position="356"/>
    </location>
</feature>
<organism evidence="4 5">
    <name type="scientific">Aquimarina addita</name>
    <dbReference type="NCBI Taxonomy" id="870485"/>
    <lineage>
        <taxon>Bacteria</taxon>
        <taxon>Pseudomonadati</taxon>
        <taxon>Bacteroidota</taxon>
        <taxon>Flavobacteriia</taxon>
        <taxon>Flavobacteriales</taxon>
        <taxon>Flavobacteriaceae</taxon>
        <taxon>Aquimarina</taxon>
    </lineage>
</organism>
<evidence type="ECO:0000313" key="4">
    <source>
        <dbReference type="EMBL" id="GAA3508097.1"/>
    </source>
</evidence>
<name>A0ABP6UJY9_9FLAO</name>
<reference evidence="5" key="1">
    <citation type="journal article" date="2019" name="Int. J. Syst. Evol. Microbiol.">
        <title>The Global Catalogue of Microorganisms (GCM) 10K type strain sequencing project: providing services to taxonomists for standard genome sequencing and annotation.</title>
        <authorList>
            <consortium name="The Broad Institute Genomics Platform"/>
            <consortium name="The Broad Institute Genome Sequencing Center for Infectious Disease"/>
            <person name="Wu L."/>
            <person name="Ma J."/>
        </authorList>
    </citation>
    <scope>NUCLEOTIDE SEQUENCE [LARGE SCALE GENOMIC DNA]</scope>
    <source>
        <strain evidence="5">JCM 17106</strain>
    </source>
</reference>
<dbReference type="InterPro" id="IPR027051">
    <property type="entry name" value="XdhC_Rossmann_dom"/>
</dbReference>
<dbReference type="Pfam" id="PF02625">
    <property type="entry name" value="XdhC_CoxI"/>
    <property type="match status" value="1"/>
</dbReference>
<dbReference type="InterPro" id="IPR003777">
    <property type="entry name" value="XdhC_CoxI"/>
</dbReference>
<evidence type="ECO:0000313" key="5">
    <source>
        <dbReference type="Proteomes" id="UP001500459"/>
    </source>
</evidence>
<evidence type="ECO:0000259" key="3">
    <source>
        <dbReference type="Pfam" id="PF13478"/>
    </source>
</evidence>
<accession>A0ABP6UJY9</accession>
<dbReference type="PANTHER" id="PTHR30388">
    <property type="entry name" value="ALDEHYDE OXIDOREDUCTASE MOLYBDENUM COFACTOR ASSEMBLY PROTEIN"/>
    <property type="match status" value="1"/>
</dbReference>
<evidence type="ECO:0000259" key="2">
    <source>
        <dbReference type="Pfam" id="PF02625"/>
    </source>
</evidence>
<feature type="domain" description="XdhC- CoxI" evidence="2">
    <location>
        <begin position="16"/>
        <end position="82"/>
    </location>
</feature>
<dbReference type="InterPro" id="IPR052698">
    <property type="entry name" value="MoCofactor_Util/Proc"/>
</dbReference>
<feature type="domain" description="XdhC Rossmann" evidence="3">
    <location>
        <begin position="178"/>
        <end position="321"/>
    </location>
</feature>
<protein>
    <submittedName>
        <fullName evidence="4">XdhC/CoxI family protein</fullName>
    </submittedName>
</protein>
<dbReference type="EMBL" id="BAABCW010000006">
    <property type="protein sequence ID" value="GAA3508097.1"/>
    <property type="molecule type" value="Genomic_DNA"/>
</dbReference>
<dbReference type="Pfam" id="PF13478">
    <property type="entry name" value="XdhC_C"/>
    <property type="match status" value="1"/>
</dbReference>
<gene>
    <name evidence="4" type="ORF">GCM10022393_18210</name>
</gene>
<feature type="region of interest" description="Disordered" evidence="1">
    <location>
        <begin position="336"/>
        <end position="356"/>
    </location>
</feature>
<evidence type="ECO:0000256" key="1">
    <source>
        <dbReference type="SAM" id="MobiDB-lite"/>
    </source>
</evidence>
<dbReference type="Gene3D" id="3.40.50.720">
    <property type="entry name" value="NAD(P)-binding Rossmann-like Domain"/>
    <property type="match status" value="1"/>
</dbReference>
<comment type="caution">
    <text evidence="4">The sequence shown here is derived from an EMBL/GenBank/DDBJ whole genome shotgun (WGS) entry which is preliminary data.</text>
</comment>
<proteinExistence type="predicted"/>
<dbReference type="PANTHER" id="PTHR30388:SF4">
    <property type="entry name" value="MOLYBDENUM COFACTOR INSERTION CHAPERONE PAOD"/>
    <property type="match status" value="1"/>
</dbReference>
<keyword evidence="5" id="KW-1185">Reference proteome</keyword>
<dbReference type="RefSeq" id="WP_344926669.1">
    <property type="nucleotide sequence ID" value="NZ_BAABCW010000006.1"/>
</dbReference>
<sequence>MTHEFKEIITVYQQALQKGIKAVVATVVDIDGSSYRRPGVGMLIQENGHMTGAVSGGCVEKEVLRQAQSVFSSGKPKIMTYDGRYRLGCEGILYILIEPFEVAKASIDVINTKLQQRIPFQIKSYYIKEEGSHCVMGSIIEFEDDQLIVFSDTARLLLVQQNSSLQCFERIMQPCFRLIIVGTEHDAKHLCILASVTGWEVEVIGAPSNPKQLFDFPGAFLVRNETPENLTLYNTDLQTAIILMTHNFAKDVLYLQAIKNVEFAYIGLLGPARRREKLLSALIAYAPDISDEFIESIHGPAGLNVGAETPQEIAISIIAEILSVIRAQNPISLQDKKGGIHSQTKKQLIDEMHGRT</sequence>
<dbReference type="Proteomes" id="UP001500459">
    <property type="component" value="Unassembled WGS sequence"/>
</dbReference>